<evidence type="ECO:0000313" key="5">
    <source>
        <dbReference type="Proteomes" id="UP000183206"/>
    </source>
</evidence>
<name>A0A1J4V861_9BACT</name>
<evidence type="ECO:0000313" key="4">
    <source>
        <dbReference type="EMBL" id="OIO32211.1"/>
    </source>
</evidence>
<gene>
    <name evidence="4" type="ORF">AUJ44_02970</name>
</gene>
<dbReference type="GO" id="GO:0043023">
    <property type="term" value="F:ribosomal large subunit binding"/>
    <property type="evidence" value="ECO:0007669"/>
    <property type="project" value="TreeGrafter"/>
</dbReference>
<dbReference type="Pfam" id="PF01765">
    <property type="entry name" value="RRF"/>
    <property type="match status" value="1"/>
</dbReference>
<dbReference type="PANTHER" id="PTHR20982:SF3">
    <property type="entry name" value="MITOCHONDRIAL RIBOSOME RECYCLING FACTOR PSEUDO 1"/>
    <property type="match status" value="1"/>
</dbReference>
<protein>
    <recommendedName>
        <fullName evidence="3">Ribosome recycling factor domain-containing protein</fullName>
    </recommendedName>
</protein>
<comment type="similarity">
    <text evidence="1">Belongs to the RRF family.</text>
</comment>
<dbReference type="InterPro" id="IPR036191">
    <property type="entry name" value="RRF_sf"/>
</dbReference>
<keyword evidence="2" id="KW-0648">Protein biosynthesis</keyword>
<dbReference type="InterPro" id="IPR002661">
    <property type="entry name" value="Ribosome_recyc_fac"/>
</dbReference>
<reference evidence="4 5" key="1">
    <citation type="journal article" date="2016" name="Environ. Microbiol.">
        <title>Genomic resolution of a cold subsurface aquifer community provides metabolic insights for novel microbes adapted to high CO concentrations.</title>
        <authorList>
            <person name="Probst A.J."/>
            <person name="Castelle C.J."/>
            <person name="Singh A."/>
            <person name="Brown C.T."/>
            <person name="Anantharaman K."/>
            <person name="Sharon I."/>
            <person name="Hug L.A."/>
            <person name="Burstein D."/>
            <person name="Emerson J.B."/>
            <person name="Thomas B.C."/>
            <person name="Banfield J.F."/>
        </authorList>
    </citation>
    <scope>NUCLEOTIDE SEQUENCE [LARGE SCALE GENOMIC DNA]</scope>
    <source>
        <strain evidence="4">CG1_02_47_685</strain>
    </source>
</reference>
<dbReference type="Proteomes" id="UP000183206">
    <property type="component" value="Unassembled WGS sequence"/>
</dbReference>
<dbReference type="SUPFAM" id="SSF55194">
    <property type="entry name" value="Ribosome recycling factor, RRF"/>
    <property type="match status" value="1"/>
</dbReference>
<dbReference type="PANTHER" id="PTHR20982">
    <property type="entry name" value="RIBOSOME RECYCLING FACTOR"/>
    <property type="match status" value="1"/>
</dbReference>
<dbReference type="EMBL" id="MNVO01000046">
    <property type="protein sequence ID" value="OIO32211.1"/>
    <property type="molecule type" value="Genomic_DNA"/>
</dbReference>
<dbReference type="Gene3D" id="3.30.1360.40">
    <property type="match status" value="1"/>
</dbReference>
<dbReference type="FunFam" id="3.30.1360.40:FF:000001">
    <property type="entry name" value="Ribosome-recycling factor"/>
    <property type="match status" value="1"/>
</dbReference>
<dbReference type="Gene3D" id="1.10.132.20">
    <property type="entry name" value="Ribosome-recycling factor"/>
    <property type="match status" value="1"/>
</dbReference>
<evidence type="ECO:0000256" key="1">
    <source>
        <dbReference type="ARBA" id="ARBA00005912"/>
    </source>
</evidence>
<comment type="caution">
    <text evidence="4">The sequence shown here is derived from an EMBL/GenBank/DDBJ whole genome shotgun (WGS) entry which is preliminary data.</text>
</comment>
<sequence>MYDLQTFKKRLTAIEERFSKELMSIHTGRATPTLLDGITFDAYGARTSIAHAASITTDDPRTVRVIPWDKTQIKAMEKAIDAANLGISVSVDQAGIRVFFPELTGERRVAFVKAVGGKLEEARVSVRKEREALWSDVQEKEKTKEISEDDKFRIKNMLQELVDVTNNKLENIASKKEHDIMF</sequence>
<accession>A0A1J4V861</accession>
<evidence type="ECO:0000256" key="2">
    <source>
        <dbReference type="ARBA" id="ARBA00022917"/>
    </source>
</evidence>
<proteinExistence type="inferred from homology"/>
<feature type="domain" description="Ribosome recycling factor" evidence="3">
    <location>
        <begin position="18"/>
        <end position="181"/>
    </location>
</feature>
<dbReference type="STRING" id="1805282.AUJ44_02970"/>
<dbReference type="InterPro" id="IPR023584">
    <property type="entry name" value="Ribosome_recyc_fac_dom"/>
</dbReference>
<evidence type="ECO:0000259" key="3">
    <source>
        <dbReference type="Pfam" id="PF01765"/>
    </source>
</evidence>
<dbReference type="GO" id="GO:0006412">
    <property type="term" value="P:translation"/>
    <property type="evidence" value="ECO:0007669"/>
    <property type="project" value="UniProtKB-KW"/>
</dbReference>
<dbReference type="AlphaFoldDB" id="A0A1J4V861"/>
<organism evidence="4 5">
    <name type="scientific">Candidatus Nomurabacteria bacterium CG1_02_47_685</name>
    <dbReference type="NCBI Taxonomy" id="1805282"/>
    <lineage>
        <taxon>Bacteria</taxon>
        <taxon>Candidatus Nomuraibacteriota</taxon>
    </lineage>
</organism>